<organism evidence="2 3">
    <name type="scientific">Pelobates cultripes</name>
    <name type="common">Western spadefoot toad</name>
    <dbReference type="NCBI Taxonomy" id="61616"/>
    <lineage>
        <taxon>Eukaryota</taxon>
        <taxon>Metazoa</taxon>
        <taxon>Chordata</taxon>
        <taxon>Craniata</taxon>
        <taxon>Vertebrata</taxon>
        <taxon>Euteleostomi</taxon>
        <taxon>Amphibia</taxon>
        <taxon>Batrachia</taxon>
        <taxon>Anura</taxon>
        <taxon>Pelobatoidea</taxon>
        <taxon>Pelobatidae</taxon>
        <taxon>Pelobates</taxon>
    </lineage>
</organism>
<evidence type="ECO:0000313" key="2">
    <source>
        <dbReference type="EMBL" id="CAH2328229.1"/>
    </source>
</evidence>
<keyword evidence="3" id="KW-1185">Reference proteome</keyword>
<evidence type="ECO:0000313" key="3">
    <source>
        <dbReference type="Proteomes" id="UP001295444"/>
    </source>
</evidence>
<sequence>MAESMPKAIAAYHEQAKPVSRPHVARNISNSEESHNDSDHEGAPHKCPWKGNSASVEPVAIEAELPADLPSQATGLTQLSLGTQFIPVPIKDNCSPIEDQSEDVCLLLSGVALLK</sequence>
<accession>A0AAD1TQF9</accession>
<reference evidence="2" key="1">
    <citation type="submission" date="2022-03" db="EMBL/GenBank/DDBJ databases">
        <authorList>
            <person name="Alioto T."/>
            <person name="Alioto T."/>
            <person name="Gomez Garrido J."/>
        </authorList>
    </citation>
    <scope>NUCLEOTIDE SEQUENCE</scope>
</reference>
<evidence type="ECO:0000256" key="1">
    <source>
        <dbReference type="SAM" id="MobiDB-lite"/>
    </source>
</evidence>
<dbReference type="EMBL" id="OW240924">
    <property type="protein sequence ID" value="CAH2328229.1"/>
    <property type="molecule type" value="Genomic_DNA"/>
</dbReference>
<feature type="compositionally biased region" description="Basic and acidic residues" evidence="1">
    <location>
        <begin position="32"/>
        <end position="44"/>
    </location>
</feature>
<feature type="region of interest" description="Disordered" evidence="1">
    <location>
        <begin position="1"/>
        <end position="53"/>
    </location>
</feature>
<dbReference type="AlphaFoldDB" id="A0AAD1TQF9"/>
<proteinExistence type="predicted"/>
<protein>
    <submittedName>
        <fullName evidence="2">Uncharacterized protein</fullName>
    </submittedName>
</protein>
<dbReference type="Proteomes" id="UP001295444">
    <property type="component" value="Chromosome 13"/>
</dbReference>
<gene>
    <name evidence="2" type="ORF">PECUL_23A005767</name>
</gene>
<name>A0AAD1TQF9_PELCU</name>
<feature type="non-terminal residue" evidence="2">
    <location>
        <position position="115"/>
    </location>
</feature>